<protein>
    <recommendedName>
        <fullName evidence="9">Cell wall mannoprotein PIR1-like C-terminal domain-containing protein</fullName>
    </recommendedName>
</protein>
<accession>A0A423VM67</accession>
<evidence type="ECO:0000259" key="9">
    <source>
        <dbReference type="Pfam" id="PF22799"/>
    </source>
</evidence>
<comment type="similarity">
    <text evidence="6">Belongs to the PIR protein family.</text>
</comment>
<dbReference type="GO" id="GO:0005199">
    <property type="term" value="F:structural constituent of cell wall"/>
    <property type="evidence" value="ECO:0007669"/>
    <property type="project" value="InterPro"/>
</dbReference>
<dbReference type="AlphaFoldDB" id="A0A423VM67"/>
<evidence type="ECO:0000313" key="11">
    <source>
        <dbReference type="Proteomes" id="UP000284375"/>
    </source>
</evidence>
<dbReference type="GO" id="GO:0031505">
    <property type="term" value="P:fungal-type cell wall organization"/>
    <property type="evidence" value="ECO:0007669"/>
    <property type="project" value="UniProtKB-ARBA"/>
</dbReference>
<sequence>MKAVNVVALVAFGVTKVIAEGVTSAISPQATAPAGCDASYSGSFEITVVKVAGAAKRDMNPIAKRDECSGDGILVANLNDGILTDAQGRTGYIASNYQFQFDAPAQAGAIYTAGFSACGNGSLALGGSAVWYECASGDFYNLYDRSWAAQCEPVEIILMECGGTSDDSSDGQVVGTKVVTTTIVSVLSDGQPQVRTTTAGVPLCQVSQIADGQVQVGTTPCASITTTAAATSTAVPVSQYSDGQIQVTPPASVPTVTSAPATETTTPVGTAPAGSEAGSTVVVPSETMPTSGAASASASGSTAASVSASGSASGSSASGTTLATSATGSGPSGATSSVATGTSAPASSGAGSVQMSSMGALFLCLIGAVAFL</sequence>
<comment type="subcellular location">
    <subcellularLocation>
        <location evidence="1">Secreted</location>
        <location evidence="1">Cell wall</location>
    </subcellularLocation>
</comment>
<feature type="compositionally biased region" description="Low complexity" evidence="7">
    <location>
        <begin position="253"/>
        <end position="268"/>
    </location>
</feature>
<proteinExistence type="inferred from homology"/>
<evidence type="ECO:0000256" key="6">
    <source>
        <dbReference type="ARBA" id="ARBA00038219"/>
    </source>
</evidence>
<name>A0A423VM67_CYTCH</name>
<comment type="caution">
    <text evidence="10">The sequence shown here is derived from an EMBL/GenBank/DDBJ whole genome shotgun (WGS) entry which is preliminary data.</text>
</comment>
<keyword evidence="2" id="KW-0134">Cell wall</keyword>
<feature type="signal peptide" evidence="8">
    <location>
        <begin position="1"/>
        <end position="19"/>
    </location>
</feature>
<evidence type="ECO:0000256" key="5">
    <source>
        <dbReference type="ARBA" id="ARBA00022737"/>
    </source>
</evidence>
<dbReference type="PANTHER" id="PTHR47254:SF1">
    <property type="entry name" value="CELL WALL MANNOPROTEIN CIS3-RELATED"/>
    <property type="match status" value="1"/>
</dbReference>
<organism evidence="10 11">
    <name type="scientific">Cytospora chrysosperma</name>
    <name type="common">Cytospora canker fungus</name>
    <name type="synonym">Sphaeria chrysosperma</name>
    <dbReference type="NCBI Taxonomy" id="252740"/>
    <lineage>
        <taxon>Eukaryota</taxon>
        <taxon>Fungi</taxon>
        <taxon>Dikarya</taxon>
        <taxon>Ascomycota</taxon>
        <taxon>Pezizomycotina</taxon>
        <taxon>Sordariomycetes</taxon>
        <taxon>Sordariomycetidae</taxon>
        <taxon>Diaporthales</taxon>
        <taxon>Cytosporaceae</taxon>
        <taxon>Cytospora</taxon>
    </lineage>
</organism>
<evidence type="ECO:0000256" key="8">
    <source>
        <dbReference type="SAM" id="SignalP"/>
    </source>
</evidence>
<dbReference type="PROSITE" id="PS50256">
    <property type="entry name" value="PIR_REPEAT_2"/>
    <property type="match status" value="1"/>
</dbReference>
<reference evidence="10 11" key="1">
    <citation type="submission" date="2015-09" db="EMBL/GenBank/DDBJ databases">
        <title>Host preference determinants of Valsa canker pathogens revealed by comparative genomics.</title>
        <authorList>
            <person name="Yin Z."/>
            <person name="Huang L."/>
        </authorList>
    </citation>
    <scope>NUCLEOTIDE SEQUENCE [LARGE SCALE GENOMIC DNA]</scope>
    <source>
        <strain evidence="10 11">YSFL</strain>
    </source>
</reference>
<dbReference type="EMBL" id="LJZO01000039">
    <property type="protein sequence ID" value="ROV92113.1"/>
    <property type="molecule type" value="Genomic_DNA"/>
</dbReference>
<evidence type="ECO:0000256" key="1">
    <source>
        <dbReference type="ARBA" id="ARBA00004191"/>
    </source>
</evidence>
<evidence type="ECO:0000256" key="2">
    <source>
        <dbReference type="ARBA" id="ARBA00022512"/>
    </source>
</evidence>
<evidence type="ECO:0000256" key="3">
    <source>
        <dbReference type="ARBA" id="ARBA00022525"/>
    </source>
</evidence>
<dbReference type="OrthoDB" id="5415592at2759"/>
<feature type="compositionally biased region" description="Low complexity" evidence="7">
    <location>
        <begin position="290"/>
        <end position="350"/>
    </location>
</feature>
<dbReference type="PANTHER" id="PTHR47254">
    <property type="entry name" value="CELL WALL MANNOPROTEIN CIS3-RELATED"/>
    <property type="match status" value="1"/>
</dbReference>
<keyword evidence="5" id="KW-0677">Repeat</keyword>
<keyword evidence="3" id="KW-0964">Secreted</keyword>
<evidence type="ECO:0000313" key="10">
    <source>
        <dbReference type="EMBL" id="ROV92113.1"/>
    </source>
</evidence>
<feature type="region of interest" description="Disordered" evidence="7">
    <location>
        <begin position="245"/>
        <end position="350"/>
    </location>
</feature>
<evidence type="ECO:0000256" key="7">
    <source>
        <dbReference type="SAM" id="MobiDB-lite"/>
    </source>
</evidence>
<dbReference type="GO" id="GO:0009277">
    <property type="term" value="C:fungal-type cell wall"/>
    <property type="evidence" value="ECO:0007669"/>
    <property type="project" value="TreeGrafter"/>
</dbReference>
<dbReference type="InterPro" id="IPR054508">
    <property type="entry name" value="PIR1-like_C"/>
</dbReference>
<keyword evidence="11" id="KW-1185">Reference proteome</keyword>
<feature type="domain" description="Cell wall mannoprotein PIR1-like C-terminal" evidence="9">
    <location>
        <begin position="81"/>
        <end position="154"/>
    </location>
</feature>
<evidence type="ECO:0000256" key="4">
    <source>
        <dbReference type="ARBA" id="ARBA00022729"/>
    </source>
</evidence>
<dbReference type="InterPro" id="IPR000420">
    <property type="entry name" value="Yeast_PIR_rpt"/>
</dbReference>
<dbReference type="Pfam" id="PF22799">
    <property type="entry name" value="PIR1-like_C"/>
    <property type="match status" value="1"/>
</dbReference>
<dbReference type="InterPro" id="IPR051153">
    <property type="entry name" value="Yeast_CWMannoprotein_PIR"/>
</dbReference>
<keyword evidence="4 8" id="KW-0732">Signal</keyword>
<feature type="chain" id="PRO_5019152116" description="Cell wall mannoprotein PIR1-like C-terminal domain-containing protein" evidence="8">
    <location>
        <begin position="20"/>
        <end position="372"/>
    </location>
</feature>
<dbReference type="Proteomes" id="UP000284375">
    <property type="component" value="Unassembled WGS sequence"/>
</dbReference>
<gene>
    <name evidence="10" type="ORF">VSDG_07546</name>
</gene>